<accession>A0A1D2VEP1</accession>
<feature type="domain" description="C2 NT-type" evidence="2">
    <location>
        <begin position="3"/>
        <end position="285"/>
    </location>
</feature>
<evidence type="ECO:0000256" key="1">
    <source>
        <dbReference type="SAM" id="MobiDB-lite"/>
    </source>
</evidence>
<dbReference type="PANTHER" id="PTHR21456">
    <property type="entry name" value="FAMILY WITH SEQUENCE SIMILARITY 102"/>
    <property type="match status" value="1"/>
</dbReference>
<keyword evidence="4" id="KW-1185">Reference proteome</keyword>
<organism evidence="3 4">
    <name type="scientific">Ascoidea rubescens DSM 1968</name>
    <dbReference type="NCBI Taxonomy" id="1344418"/>
    <lineage>
        <taxon>Eukaryota</taxon>
        <taxon>Fungi</taxon>
        <taxon>Dikarya</taxon>
        <taxon>Ascomycota</taxon>
        <taxon>Saccharomycotina</taxon>
        <taxon>Saccharomycetes</taxon>
        <taxon>Ascoideaceae</taxon>
        <taxon>Ascoidea</taxon>
    </lineage>
</organism>
<evidence type="ECO:0000259" key="2">
    <source>
        <dbReference type="PROSITE" id="PS51840"/>
    </source>
</evidence>
<gene>
    <name evidence="3" type="ORF">ASCRUDRAFT_108362</name>
</gene>
<proteinExistence type="predicted"/>
<dbReference type="InterPro" id="IPR019448">
    <property type="entry name" value="NT-C2"/>
</dbReference>
<reference evidence="4" key="1">
    <citation type="submission" date="2016-05" db="EMBL/GenBank/DDBJ databases">
        <title>Comparative genomics of biotechnologically important yeasts.</title>
        <authorList>
            <consortium name="DOE Joint Genome Institute"/>
            <person name="Riley R."/>
            <person name="Haridas S."/>
            <person name="Wolfe K.H."/>
            <person name="Lopes M.R."/>
            <person name="Hittinger C.T."/>
            <person name="Goker M."/>
            <person name="Salamov A."/>
            <person name="Wisecaver J."/>
            <person name="Long T.M."/>
            <person name="Aerts A.L."/>
            <person name="Barry K."/>
            <person name="Choi C."/>
            <person name="Clum A."/>
            <person name="Coughlan A.Y."/>
            <person name="Deshpande S."/>
            <person name="Douglass A.P."/>
            <person name="Hanson S.J."/>
            <person name="Klenk H.-P."/>
            <person name="Labutti K."/>
            <person name="Lapidus A."/>
            <person name="Lindquist E."/>
            <person name="Lipzen A."/>
            <person name="Meier-Kolthoff J.P."/>
            <person name="Ohm R.A."/>
            <person name="Otillar R.P."/>
            <person name="Pangilinan J."/>
            <person name="Peng Y."/>
            <person name="Rokas A."/>
            <person name="Rosa C.A."/>
            <person name="Scheuner C."/>
            <person name="Sibirny A.A."/>
            <person name="Slot J.C."/>
            <person name="Stielow J.B."/>
            <person name="Sun H."/>
            <person name="Kurtzman C.P."/>
            <person name="Blackwell M."/>
            <person name="Grigoriev I.V."/>
            <person name="Jeffries T.W."/>
        </authorList>
    </citation>
    <scope>NUCLEOTIDE SEQUENCE [LARGE SCALE GENOMIC DNA]</scope>
    <source>
        <strain evidence="4">DSM 1968</strain>
    </source>
</reference>
<dbReference type="PROSITE" id="PS51840">
    <property type="entry name" value="C2_NT"/>
    <property type="match status" value="1"/>
</dbReference>
<feature type="compositionally biased region" description="Low complexity" evidence="1">
    <location>
        <begin position="454"/>
        <end position="477"/>
    </location>
</feature>
<dbReference type="InParanoid" id="A0A1D2VEP1"/>
<feature type="compositionally biased region" description="Low complexity" evidence="1">
    <location>
        <begin position="404"/>
        <end position="423"/>
    </location>
</feature>
<name>A0A1D2VEP1_9ASCO</name>
<dbReference type="RefSeq" id="XP_020046244.1">
    <property type="nucleotide sequence ID" value="XM_020188708.1"/>
</dbReference>
<feature type="region of interest" description="Disordered" evidence="1">
    <location>
        <begin position="562"/>
        <end position="583"/>
    </location>
</feature>
<evidence type="ECO:0000313" key="3">
    <source>
        <dbReference type="EMBL" id="ODV59937.1"/>
    </source>
</evidence>
<dbReference type="STRING" id="1344418.A0A1D2VEP1"/>
<evidence type="ECO:0000313" key="4">
    <source>
        <dbReference type="Proteomes" id="UP000095038"/>
    </source>
</evidence>
<dbReference type="AlphaFoldDB" id="A0A1D2VEP1"/>
<dbReference type="Proteomes" id="UP000095038">
    <property type="component" value="Unassembled WGS sequence"/>
</dbReference>
<feature type="compositionally biased region" description="Low complexity" evidence="1">
    <location>
        <begin position="566"/>
        <end position="575"/>
    </location>
</feature>
<dbReference type="EMBL" id="KV454484">
    <property type="protein sequence ID" value="ODV59937.1"/>
    <property type="molecule type" value="Genomic_DNA"/>
</dbReference>
<feature type="region of interest" description="Disordered" evidence="1">
    <location>
        <begin position="195"/>
        <end position="218"/>
    </location>
</feature>
<feature type="compositionally biased region" description="Basic and acidic residues" evidence="1">
    <location>
        <begin position="199"/>
        <end position="210"/>
    </location>
</feature>
<feature type="region of interest" description="Disordered" evidence="1">
    <location>
        <begin position="403"/>
        <end position="485"/>
    </location>
</feature>
<dbReference type="GeneID" id="30962344"/>
<dbReference type="OrthoDB" id="3365224at2759"/>
<dbReference type="InterPro" id="IPR039931">
    <property type="entry name" value="EEIG1/2-like"/>
</dbReference>
<dbReference type="PANTHER" id="PTHR21456:SF1">
    <property type="entry name" value="C2 NT-TYPE DOMAIN-CONTAINING PROTEIN"/>
    <property type="match status" value="1"/>
</dbReference>
<protein>
    <recommendedName>
        <fullName evidence="2">C2 NT-type domain-containing protein</fullName>
    </recommendedName>
</protein>
<sequence>MLANLSQKSKKKFTLTLNIIELLNVPQLHGNCYIKWYIKDSIINNSNVPISSTTPPVSKSLNENLQLLNNIPVNSVVAASANNNNRVNQQQQQQYSYSSSQVANTDNNTNYNHDHHHESTIQANRLNSNENFLNKNIKGITGKYKIENHKVKFNLITKISNIKFIINRRLKNSFIQLNDKFLVLYVYSDFQSEVAPSNNKEKEQNNHNDEENSNATDNKNLINDEKRILLGKIEINLNQYIQNNFDPENMCFYNNINPFNFKIDKYLLKDSKINSILRLSINLQLFKGNYTDFLNLSLISNNNDNDNDNDTNQLGTNDQNFFLDTESIYGNNPSLFKSNLRFPQLITNKISDYIKTRDDNHSILTNSNSSFFSVNSNSHSISNLLISDFNARKRIKHKFNDIKSSFSTNTNNSNNSNNSNDTNRQPITKKSMPQSPKSSVFSFHSDSATSLFDNPNPKNISPPSIHSSSANTSLSNSKQNGQGLKLNDQNLKSSALLNIHNSTILKPKPFSQSDSLLETSSMKSVSALSNKSKKLNCTNTSNTLCASNTLAHLPAKSPIKKQFTQNSSRNNSNNSITVSPGQTNNIIITNNKNLSNNQTSFNSLSTSQNFHADQKIDVIKKLYFKTFQVNWDPRPYELNPLECVNDIFNGGNGWKKTADGTNLIDMNYVSDPNNNSIIRGSNLNLSELDINTNHNKFFLNNVNEFNKTVETNNNNKNIETNNNNKNEAQSYKTHSPLLSSQNRFAQLTSPPRTFATRIITTPNKHERQKTINRDDIFVNEYYSPTSLNKKRNSNRISVYYNDTDNRFGFNNLIKETDIREDLRSWKIGSN</sequence>
<feature type="compositionally biased region" description="Polar residues" evidence="1">
    <location>
        <begin position="424"/>
        <end position="453"/>
    </location>
</feature>